<evidence type="ECO:0000256" key="6">
    <source>
        <dbReference type="ARBA" id="ARBA00023136"/>
    </source>
</evidence>
<evidence type="ECO:0000313" key="12">
    <source>
        <dbReference type="WBParaSite" id="PSAMB.scaffold556size47244.g6847.t1"/>
    </source>
</evidence>
<keyword evidence="11" id="KW-1185">Reference proteome</keyword>
<feature type="transmembrane region" description="Helical" evidence="9">
    <location>
        <begin position="224"/>
        <end position="244"/>
    </location>
</feature>
<feature type="transmembrane region" description="Helical" evidence="9">
    <location>
        <begin position="137"/>
        <end position="161"/>
    </location>
</feature>
<dbReference type="InterPro" id="IPR019424">
    <property type="entry name" value="7TM_GPCR_Srsx"/>
</dbReference>
<sequence length="325" mass="36281">MQCNGTPFSNASLANIINLNRLYIPFGSFASATNILCILVVLSTKQMREKYGTLGLLSFGYMLNSLGIVIAGSVRIQQIIDNSFVSLSTFACFGRPWPYFFIVGEQLPTFVLIVMAGKRVIAVFKPIFYRTHITPRIRVITDITCVLLSILFLLIGIFFSYLSREVCTSPVCTTINSTGRLYGTFNNFFIVLLPFIALVLNVIAYTGAKRLSVSTNMERELKKVLVSLVLAALAVVLSALPNIIIWGQGIFWNVVIAPYFNMLYCSNSAVSLVAFTYMKKDFRNRLFSLISCGYLSRYFKLPVGTQTKARRNVVQNVSIKPPARS</sequence>
<dbReference type="InterPro" id="IPR017452">
    <property type="entry name" value="GPCR_Rhodpsn_7TM"/>
</dbReference>
<dbReference type="WBParaSite" id="PSAMB.scaffold556size47244.g6847.t1">
    <property type="protein sequence ID" value="PSAMB.scaffold556size47244.g6847.t1"/>
    <property type="gene ID" value="PSAMB.scaffold556size47244.g6847"/>
</dbReference>
<reference evidence="12" key="1">
    <citation type="submission" date="2022-11" db="UniProtKB">
        <authorList>
            <consortium name="WormBaseParasite"/>
        </authorList>
    </citation>
    <scope>IDENTIFICATION</scope>
</reference>
<evidence type="ECO:0000256" key="3">
    <source>
        <dbReference type="ARBA" id="ARBA00022692"/>
    </source>
</evidence>
<comment type="subcellular location">
    <subcellularLocation>
        <location evidence="1">Cell membrane</location>
        <topology evidence="1">Multi-pass membrane protein</topology>
    </subcellularLocation>
</comment>
<evidence type="ECO:0000256" key="8">
    <source>
        <dbReference type="ARBA" id="ARBA00023224"/>
    </source>
</evidence>
<evidence type="ECO:0000256" key="7">
    <source>
        <dbReference type="ARBA" id="ARBA00023170"/>
    </source>
</evidence>
<organism evidence="11 12">
    <name type="scientific">Plectus sambesii</name>
    <dbReference type="NCBI Taxonomy" id="2011161"/>
    <lineage>
        <taxon>Eukaryota</taxon>
        <taxon>Metazoa</taxon>
        <taxon>Ecdysozoa</taxon>
        <taxon>Nematoda</taxon>
        <taxon>Chromadorea</taxon>
        <taxon>Plectida</taxon>
        <taxon>Plectina</taxon>
        <taxon>Plectoidea</taxon>
        <taxon>Plectidae</taxon>
        <taxon>Plectus</taxon>
    </lineage>
</organism>
<evidence type="ECO:0000256" key="4">
    <source>
        <dbReference type="ARBA" id="ARBA00022989"/>
    </source>
</evidence>
<evidence type="ECO:0000256" key="9">
    <source>
        <dbReference type="SAM" id="Phobius"/>
    </source>
</evidence>
<dbReference type="SUPFAM" id="SSF81321">
    <property type="entry name" value="Family A G protein-coupled receptor-like"/>
    <property type="match status" value="1"/>
</dbReference>
<feature type="transmembrane region" description="Helical" evidence="9">
    <location>
        <begin position="250"/>
        <end position="275"/>
    </location>
</feature>
<keyword evidence="7" id="KW-0675">Receptor</keyword>
<evidence type="ECO:0000313" key="11">
    <source>
        <dbReference type="Proteomes" id="UP000887566"/>
    </source>
</evidence>
<evidence type="ECO:0000256" key="2">
    <source>
        <dbReference type="ARBA" id="ARBA00022475"/>
    </source>
</evidence>
<feature type="transmembrane region" description="Helical" evidence="9">
    <location>
        <begin position="181"/>
        <end position="203"/>
    </location>
</feature>
<keyword evidence="3 9" id="KW-0812">Transmembrane</keyword>
<proteinExistence type="predicted"/>
<dbReference type="InterPro" id="IPR050569">
    <property type="entry name" value="TAAR"/>
</dbReference>
<evidence type="ECO:0000256" key="1">
    <source>
        <dbReference type="ARBA" id="ARBA00004651"/>
    </source>
</evidence>
<name>A0A914WX24_9BILA</name>
<keyword evidence="5" id="KW-0297">G-protein coupled receptor</keyword>
<dbReference type="Gene3D" id="1.20.1070.10">
    <property type="entry name" value="Rhodopsin 7-helix transmembrane proteins"/>
    <property type="match status" value="1"/>
</dbReference>
<feature type="domain" description="G-protein coupled receptors family 1 profile" evidence="10">
    <location>
        <begin position="33"/>
        <end position="245"/>
    </location>
</feature>
<dbReference type="GO" id="GO:0004930">
    <property type="term" value="F:G protein-coupled receptor activity"/>
    <property type="evidence" value="ECO:0007669"/>
    <property type="project" value="UniProtKB-KW"/>
</dbReference>
<keyword evidence="8" id="KW-0807">Transducer</keyword>
<feature type="transmembrane region" description="Helical" evidence="9">
    <location>
        <begin position="22"/>
        <end position="42"/>
    </location>
</feature>
<evidence type="ECO:0000259" key="10">
    <source>
        <dbReference type="PROSITE" id="PS50262"/>
    </source>
</evidence>
<dbReference type="PANTHER" id="PTHR24249">
    <property type="entry name" value="HISTAMINE RECEPTOR-RELATED G-PROTEIN COUPLED RECEPTOR"/>
    <property type="match status" value="1"/>
</dbReference>
<keyword evidence="6 9" id="KW-0472">Membrane</keyword>
<protein>
    <submittedName>
        <fullName evidence="12">G-protein coupled receptors family 1 profile domain-containing protein</fullName>
    </submittedName>
</protein>
<feature type="transmembrane region" description="Helical" evidence="9">
    <location>
        <begin position="54"/>
        <end position="76"/>
    </location>
</feature>
<dbReference type="Proteomes" id="UP000887566">
    <property type="component" value="Unplaced"/>
</dbReference>
<feature type="transmembrane region" description="Helical" evidence="9">
    <location>
        <begin position="96"/>
        <end position="116"/>
    </location>
</feature>
<dbReference type="Pfam" id="PF10320">
    <property type="entry name" value="7TM_GPCR_Srsx"/>
    <property type="match status" value="1"/>
</dbReference>
<evidence type="ECO:0000256" key="5">
    <source>
        <dbReference type="ARBA" id="ARBA00023040"/>
    </source>
</evidence>
<accession>A0A914WX24</accession>
<dbReference type="AlphaFoldDB" id="A0A914WX24"/>
<keyword evidence="2" id="KW-1003">Cell membrane</keyword>
<dbReference type="PROSITE" id="PS50262">
    <property type="entry name" value="G_PROTEIN_RECEP_F1_2"/>
    <property type="match status" value="1"/>
</dbReference>
<dbReference type="GO" id="GO:0005886">
    <property type="term" value="C:plasma membrane"/>
    <property type="evidence" value="ECO:0007669"/>
    <property type="project" value="UniProtKB-SubCell"/>
</dbReference>
<keyword evidence="4 9" id="KW-1133">Transmembrane helix</keyword>